<keyword evidence="11 18" id="KW-0479">Metal-binding</keyword>
<dbReference type="NCBIfam" id="TIGR01357">
    <property type="entry name" value="aroB"/>
    <property type="match status" value="1"/>
</dbReference>
<dbReference type="CDD" id="cd08195">
    <property type="entry name" value="DHQS"/>
    <property type="match status" value="1"/>
</dbReference>
<dbReference type="Pfam" id="PF24621">
    <property type="entry name" value="DHQS_C"/>
    <property type="match status" value="1"/>
</dbReference>
<dbReference type="GO" id="GO:0003856">
    <property type="term" value="F:3-dehydroquinate synthase activity"/>
    <property type="evidence" value="ECO:0007669"/>
    <property type="project" value="UniProtKB-EC"/>
</dbReference>
<gene>
    <name evidence="18 21" type="primary">aroB</name>
    <name evidence="21" type="ORF">WOB96_06720</name>
</gene>
<evidence type="ECO:0000256" key="10">
    <source>
        <dbReference type="ARBA" id="ARBA00022605"/>
    </source>
</evidence>
<evidence type="ECO:0000256" key="14">
    <source>
        <dbReference type="ARBA" id="ARBA00023027"/>
    </source>
</evidence>
<feature type="binding site" evidence="18">
    <location>
        <begin position="105"/>
        <end position="109"/>
    </location>
    <ligand>
        <name>NAD(+)</name>
        <dbReference type="ChEBI" id="CHEBI:57540"/>
    </ligand>
</feature>
<keyword evidence="17 18" id="KW-0170">Cobalt</keyword>
<evidence type="ECO:0000313" key="22">
    <source>
        <dbReference type="Proteomes" id="UP001446205"/>
    </source>
</evidence>
<evidence type="ECO:0000256" key="3">
    <source>
        <dbReference type="ARBA" id="ARBA00003485"/>
    </source>
</evidence>
<feature type="domain" description="3-dehydroquinate synthase N-terminal" evidence="19">
    <location>
        <begin position="67"/>
        <end position="179"/>
    </location>
</feature>
<dbReference type="InterPro" id="IPR016037">
    <property type="entry name" value="DHQ_synth_AroB"/>
</dbReference>
<dbReference type="InterPro" id="IPR056179">
    <property type="entry name" value="DHQS_C"/>
</dbReference>
<comment type="subcellular location">
    <subcellularLocation>
        <location evidence="4 18">Cytoplasm</location>
    </subcellularLocation>
</comment>
<dbReference type="InterPro" id="IPR030960">
    <property type="entry name" value="DHQS/DOIS_N"/>
</dbReference>
<protein>
    <recommendedName>
        <fullName evidence="8 18">3-dehydroquinate synthase</fullName>
        <shortName evidence="18">DHQS</shortName>
        <ecNumber evidence="7 18">4.2.3.4</ecNumber>
    </recommendedName>
</protein>
<evidence type="ECO:0000256" key="6">
    <source>
        <dbReference type="ARBA" id="ARBA00005412"/>
    </source>
</evidence>
<dbReference type="EMBL" id="JBBPCO010000005">
    <property type="protein sequence ID" value="MEK8089458.1"/>
    <property type="molecule type" value="Genomic_DNA"/>
</dbReference>
<evidence type="ECO:0000256" key="7">
    <source>
        <dbReference type="ARBA" id="ARBA00013031"/>
    </source>
</evidence>
<dbReference type="RefSeq" id="WP_341370514.1">
    <property type="nucleotide sequence ID" value="NZ_JBBPCO010000005.1"/>
</dbReference>
<evidence type="ECO:0000256" key="12">
    <source>
        <dbReference type="ARBA" id="ARBA00022741"/>
    </source>
</evidence>
<dbReference type="PANTHER" id="PTHR43622">
    <property type="entry name" value="3-DEHYDROQUINATE SYNTHASE"/>
    <property type="match status" value="1"/>
</dbReference>
<keyword evidence="12 18" id="KW-0547">Nucleotide-binding</keyword>
<comment type="function">
    <text evidence="3 18">Catalyzes the conversion of 3-deoxy-D-arabino-heptulosonate 7-phosphate (DAHP) to dehydroquinate (DHQ).</text>
</comment>
<keyword evidence="13 18" id="KW-0862">Zinc</keyword>
<dbReference type="EC" id="4.2.3.4" evidence="7 18"/>
<comment type="catalytic activity">
    <reaction evidence="1 18">
        <text>7-phospho-2-dehydro-3-deoxy-D-arabino-heptonate = 3-dehydroquinate + phosphate</text>
        <dbReference type="Rhea" id="RHEA:21968"/>
        <dbReference type="ChEBI" id="CHEBI:32364"/>
        <dbReference type="ChEBI" id="CHEBI:43474"/>
        <dbReference type="ChEBI" id="CHEBI:58394"/>
        <dbReference type="EC" id="4.2.3.4"/>
    </reaction>
</comment>
<dbReference type="InterPro" id="IPR030963">
    <property type="entry name" value="DHQ_synth_fam"/>
</dbReference>
<dbReference type="Proteomes" id="UP001446205">
    <property type="component" value="Unassembled WGS sequence"/>
</dbReference>
<feature type="binding site" evidence="18">
    <location>
        <position position="247"/>
    </location>
    <ligand>
        <name>Zn(2+)</name>
        <dbReference type="ChEBI" id="CHEBI:29105"/>
    </ligand>
</feature>
<feature type="domain" description="3-dehydroquinate synthase C-terminal" evidence="20">
    <location>
        <begin position="181"/>
        <end position="324"/>
    </location>
</feature>
<evidence type="ECO:0000256" key="2">
    <source>
        <dbReference type="ARBA" id="ARBA00001911"/>
    </source>
</evidence>
<evidence type="ECO:0000256" key="9">
    <source>
        <dbReference type="ARBA" id="ARBA00022490"/>
    </source>
</evidence>
<keyword evidence="9 18" id="KW-0963">Cytoplasm</keyword>
<keyword evidence="16 18" id="KW-0456">Lyase</keyword>
<evidence type="ECO:0000259" key="20">
    <source>
        <dbReference type="Pfam" id="PF24621"/>
    </source>
</evidence>
<comment type="cofactor">
    <cofactor evidence="18">
        <name>Co(2+)</name>
        <dbReference type="ChEBI" id="CHEBI:48828"/>
    </cofactor>
    <cofactor evidence="18">
        <name>Zn(2+)</name>
        <dbReference type="ChEBI" id="CHEBI:29105"/>
    </cofactor>
    <text evidence="18">Binds 1 divalent metal cation per subunit. Can use either Co(2+) or Zn(2+).</text>
</comment>
<dbReference type="SUPFAM" id="SSF56796">
    <property type="entry name" value="Dehydroquinate synthase-like"/>
    <property type="match status" value="1"/>
</dbReference>
<accession>A0ABU9DAH3</accession>
<organism evidence="21 22">
    <name type="scientific">Thermithiobacillus plumbiphilus</name>
    <dbReference type="NCBI Taxonomy" id="1729899"/>
    <lineage>
        <taxon>Bacteria</taxon>
        <taxon>Pseudomonadati</taxon>
        <taxon>Pseudomonadota</taxon>
        <taxon>Acidithiobacillia</taxon>
        <taxon>Acidithiobacillales</taxon>
        <taxon>Thermithiobacillaceae</taxon>
        <taxon>Thermithiobacillus</taxon>
    </lineage>
</organism>
<feature type="binding site" evidence="18">
    <location>
        <begin position="129"/>
        <end position="130"/>
    </location>
    <ligand>
        <name>NAD(+)</name>
        <dbReference type="ChEBI" id="CHEBI:57540"/>
    </ligand>
</feature>
<comment type="caution">
    <text evidence="21">The sequence shown here is derived from an EMBL/GenBank/DDBJ whole genome shotgun (WGS) entry which is preliminary data.</text>
</comment>
<evidence type="ECO:0000256" key="8">
    <source>
        <dbReference type="ARBA" id="ARBA00017684"/>
    </source>
</evidence>
<dbReference type="Gene3D" id="3.40.50.1970">
    <property type="match status" value="1"/>
</dbReference>
<feature type="binding site" evidence="18">
    <location>
        <position position="264"/>
    </location>
    <ligand>
        <name>Zn(2+)</name>
        <dbReference type="ChEBI" id="CHEBI:29105"/>
    </ligand>
</feature>
<sequence length="362" mass="39078">MRTLNLDLGARAYPIHIGSGLLRRPDLLDPALGKGPVAIVTNTTVGPLYLPVLRETLASLSREAVVIELPDGEVYKTLEMVDRIVGELLAHNCDRSTTLIALGGGVIGDITGFAAASYQRGVPFIQAPTTLLAQVDSSVGGKTGVNHPRGKNMIGAFYQPQMVLIDTDTLKTLPKREFRSGIAEIIKYGAIVDLGFLNYLDENMEALLALDPTTLMHVIEQSCADKAWVVAKDEREGGLRAILNFGHTFGHAIEAAAGYGTFLHGEAVAIGMVMAADLSRRLDYLRESELNLLYGVIQRAGLPTSAPRLPVENYLEYMRVDKKVQGGRMRFVLLSALGEAVITSDVPEAAVVEAIQSHMETA</sequence>
<evidence type="ECO:0000256" key="4">
    <source>
        <dbReference type="ARBA" id="ARBA00004496"/>
    </source>
</evidence>
<evidence type="ECO:0000256" key="11">
    <source>
        <dbReference type="ARBA" id="ARBA00022723"/>
    </source>
</evidence>
<reference evidence="21 22" key="1">
    <citation type="submission" date="2024-04" db="EMBL/GenBank/DDBJ databases">
        <authorList>
            <person name="Abashina T."/>
            <person name="Shaikin A."/>
        </authorList>
    </citation>
    <scope>NUCLEOTIDE SEQUENCE [LARGE SCALE GENOMIC DNA]</scope>
    <source>
        <strain evidence="21 22">AAFK</strain>
    </source>
</reference>
<feature type="binding site" evidence="18">
    <location>
        <position position="142"/>
    </location>
    <ligand>
        <name>NAD(+)</name>
        <dbReference type="ChEBI" id="CHEBI:57540"/>
    </ligand>
</feature>
<keyword evidence="22" id="KW-1185">Reference proteome</keyword>
<dbReference type="PIRSF" id="PIRSF001455">
    <property type="entry name" value="DHQ_synth"/>
    <property type="match status" value="1"/>
</dbReference>
<evidence type="ECO:0000259" key="19">
    <source>
        <dbReference type="Pfam" id="PF01761"/>
    </source>
</evidence>
<keyword evidence="14 18" id="KW-0520">NAD</keyword>
<evidence type="ECO:0000256" key="1">
    <source>
        <dbReference type="ARBA" id="ARBA00001393"/>
    </source>
</evidence>
<evidence type="ECO:0000256" key="17">
    <source>
        <dbReference type="ARBA" id="ARBA00023285"/>
    </source>
</evidence>
<evidence type="ECO:0000313" key="21">
    <source>
        <dbReference type="EMBL" id="MEK8089458.1"/>
    </source>
</evidence>
<comment type="pathway">
    <text evidence="5 18">Metabolic intermediate biosynthesis; chorismate biosynthesis; chorismate from D-erythrose 4-phosphate and phosphoenolpyruvate: step 2/7.</text>
</comment>
<feature type="binding site" evidence="18">
    <location>
        <position position="184"/>
    </location>
    <ligand>
        <name>Zn(2+)</name>
        <dbReference type="ChEBI" id="CHEBI:29105"/>
    </ligand>
</feature>
<keyword evidence="15 18" id="KW-0057">Aromatic amino acid biosynthesis</keyword>
<evidence type="ECO:0000256" key="13">
    <source>
        <dbReference type="ARBA" id="ARBA00022833"/>
    </source>
</evidence>
<dbReference type="Gene3D" id="1.20.1090.10">
    <property type="entry name" value="Dehydroquinate synthase-like - alpha domain"/>
    <property type="match status" value="1"/>
</dbReference>
<feature type="binding site" evidence="18">
    <location>
        <position position="151"/>
    </location>
    <ligand>
        <name>NAD(+)</name>
        <dbReference type="ChEBI" id="CHEBI:57540"/>
    </ligand>
</feature>
<name>A0ABU9DAH3_9PROT</name>
<evidence type="ECO:0000256" key="16">
    <source>
        <dbReference type="ARBA" id="ARBA00023239"/>
    </source>
</evidence>
<evidence type="ECO:0000256" key="15">
    <source>
        <dbReference type="ARBA" id="ARBA00023141"/>
    </source>
</evidence>
<evidence type="ECO:0000256" key="5">
    <source>
        <dbReference type="ARBA" id="ARBA00004661"/>
    </source>
</evidence>
<dbReference type="InterPro" id="IPR050071">
    <property type="entry name" value="Dehydroquinate_synthase"/>
</dbReference>
<comment type="similarity">
    <text evidence="6 18">Belongs to the sugar phosphate cyclases superfamily. Dehydroquinate synthase family.</text>
</comment>
<comment type="cofactor">
    <cofactor evidence="2 18">
        <name>NAD(+)</name>
        <dbReference type="ChEBI" id="CHEBI:57540"/>
    </cofactor>
</comment>
<dbReference type="Pfam" id="PF01761">
    <property type="entry name" value="DHQ_synthase"/>
    <property type="match status" value="1"/>
</dbReference>
<feature type="binding site" evidence="18">
    <location>
        <begin position="71"/>
        <end position="76"/>
    </location>
    <ligand>
        <name>NAD(+)</name>
        <dbReference type="ChEBI" id="CHEBI:57540"/>
    </ligand>
</feature>
<dbReference type="PANTHER" id="PTHR43622:SF7">
    <property type="entry name" value="3-DEHYDROQUINATE SYNTHASE, CHLOROPLASTIC"/>
    <property type="match status" value="1"/>
</dbReference>
<proteinExistence type="inferred from homology"/>
<dbReference type="HAMAP" id="MF_00110">
    <property type="entry name" value="DHQ_synthase"/>
    <property type="match status" value="1"/>
</dbReference>
<keyword evidence="10 18" id="KW-0028">Amino-acid biosynthesis</keyword>
<evidence type="ECO:0000256" key="18">
    <source>
        <dbReference type="HAMAP-Rule" id="MF_00110"/>
    </source>
</evidence>
<feature type="binding site" evidence="18">
    <location>
        <begin position="169"/>
        <end position="172"/>
    </location>
    <ligand>
        <name>NAD(+)</name>
        <dbReference type="ChEBI" id="CHEBI:57540"/>
    </ligand>
</feature>